<sequence>MNLTESLSKLLMYQKLSDNATQRPIRRFNQNGNIINDCICNNNSILLAPPEPTHFLQWQQSTLDFGVLKQLLSGDATSLNEILQRS</sequence>
<dbReference type="EMBL" id="BGPR01020095">
    <property type="protein sequence ID" value="GBN83784.1"/>
    <property type="molecule type" value="Genomic_DNA"/>
</dbReference>
<accession>A0A4Y2S6F6</accession>
<dbReference type="Proteomes" id="UP000499080">
    <property type="component" value="Unassembled WGS sequence"/>
</dbReference>
<evidence type="ECO:0000313" key="2">
    <source>
        <dbReference type="Proteomes" id="UP000499080"/>
    </source>
</evidence>
<keyword evidence="2" id="KW-1185">Reference proteome</keyword>
<protein>
    <submittedName>
        <fullName evidence="1">Uncharacterized protein</fullName>
    </submittedName>
</protein>
<gene>
    <name evidence="1" type="ORF">AVEN_224993_1</name>
</gene>
<proteinExistence type="predicted"/>
<dbReference type="AlphaFoldDB" id="A0A4Y2S6F6"/>
<name>A0A4Y2S6F6_ARAVE</name>
<organism evidence="1 2">
    <name type="scientific">Araneus ventricosus</name>
    <name type="common">Orbweaver spider</name>
    <name type="synonym">Epeira ventricosa</name>
    <dbReference type="NCBI Taxonomy" id="182803"/>
    <lineage>
        <taxon>Eukaryota</taxon>
        <taxon>Metazoa</taxon>
        <taxon>Ecdysozoa</taxon>
        <taxon>Arthropoda</taxon>
        <taxon>Chelicerata</taxon>
        <taxon>Arachnida</taxon>
        <taxon>Araneae</taxon>
        <taxon>Araneomorphae</taxon>
        <taxon>Entelegynae</taxon>
        <taxon>Araneoidea</taxon>
        <taxon>Araneidae</taxon>
        <taxon>Araneus</taxon>
    </lineage>
</organism>
<evidence type="ECO:0000313" key="1">
    <source>
        <dbReference type="EMBL" id="GBN83784.1"/>
    </source>
</evidence>
<reference evidence="1 2" key="1">
    <citation type="journal article" date="2019" name="Sci. Rep.">
        <title>Orb-weaving spider Araneus ventricosus genome elucidates the spidroin gene catalogue.</title>
        <authorList>
            <person name="Kono N."/>
            <person name="Nakamura H."/>
            <person name="Ohtoshi R."/>
            <person name="Moran D.A.P."/>
            <person name="Shinohara A."/>
            <person name="Yoshida Y."/>
            <person name="Fujiwara M."/>
            <person name="Mori M."/>
            <person name="Tomita M."/>
            <person name="Arakawa K."/>
        </authorList>
    </citation>
    <scope>NUCLEOTIDE SEQUENCE [LARGE SCALE GENOMIC DNA]</scope>
</reference>
<comment type="caution">
    <text evidence="1">The sequence shown here is derived from an EMBL/GenBank/DDBJ whole genome shotgun (WGS) entry which is preliminary data.</text>
</comment>